<proteinExistence type="predicted"/>
<comment type="caution">
    <text evidence="1">The sequence shown here is derived from an EMBL/GenBank/DDBJ whole genome shotgun (WGS) entry which is preliminary data.</text>
</comment>
<accession>A0ACA9NUX2</accession>
<dbReference type="EMBL" id="CAJVPW010017521">
    <property type="protein sequence ID" value="CAG8677141.1"/>
    <property type="molecule type" value="Genomic_DNA"/>
</dbReference>
<organism evidence="1 2">
    <name type="scientific">Cetraspora pellucida</name>
    <dbReference type="NCBI Taxonomy" id="1433469"/>
    <lineage>
        <taxon>Eukaryota</taxon>
        <taxon>Fungi</taxon>
        <taxon>Fungi incertae sedis</taxon>
        <taxon>Mucoromycota</taxon>
        <taxon>Glomeromycotina</taxon>
        <taxon>Glomeromycetes</taxon>
        <taxon>Diversisporales</taxon>
        <taxon>Gigasporaceae</taxon>
        <taxon>Cetraspora</taxon>
    </lineage>
</organism>
<name>A0ACA9NUX2_9GLOM</name>
<reference evidence="1" key="1">
    <citation type="submission" date="2021-06" db="EMBL/GenBank/DDBJ databases">
        <authorList>
            <person name="Kallberg Y."/>
            <person name="Tangrot J."/>
            <person name="Rosling A."/>
        </authorList>
    </citation>
    <scope>NUCLEOTIDE SEQUENCE</scope>
    <source>
        <strain evidence="1">28 12/20/2015</strain>
    </source>
</reference>
<gene>
    <name evidence="1" type="ORF">SPELUC_LOCUS9962</name>
</gene>
<sequence length="87" mass="9664">LREFNIFKGEGQKMCAIFPSSNPHLKRTGQLQLTFPLFSWTIGLHVGGLAHALRSYCFNRGLGAYASEGSSFALPISLGPLRRSFYE</sequence>
<evidence type="ECO:0000313" key="1">
    <source>
        <dbReference type="EMBL" id="CAG8677141.1"/>
    </source>
</evidence>
<dbReference type="Proteomes" id="UP000789366">
    <property type="component" value="Unassembled WGS sequence"/>
</dbReference>
<keyword evidence="2" id="KW-1185">Reference proteome</keyword>
<evidence type="ECO:0000313" key="2">
    <source>
        <dbReference type="Proteomes" id="UP000789366"/>
    </source>
</evidence>
<protein>
    <submittedName>
        <fullName evidence="1">15968_t:CDS:1</fullName>
    </submittedName>
</protein>
<feature type="non-terminal residue" evidence="1">
    <location>
        <position position="1"/>
    </location>
</feature>
<feature type="non-terminal residue" evidence="1">
    <location>
        <position position="87"/>
    </location>
</feature>